<protein>
    <submittedName>
        <fullName evidence="2">Uncharacterized protein</fullName>
    </submittedName>
</protein>
<keyword evidence="3" id="KW-1185">Reference proteome</keyword>
<evidence type="ECO:0000256" key="1">
    <source>
        <dbReference type="SAM" id="SignalP"/>
    </source>
</evidence>
<sequence>MVLSAVLLAVLSAVLSAILAPAVRSLWEMVQSAVLSAVLSAILSEFGYLWNYDDNVGNLGQEVQELENLKKDLAMTDVRFLTEQSHVGHVIA</sequence>
<evidence type="ECO:0000313" key="3">
    <source>
        <dbReference type="Proteomes" id="UP001415857"/>
    </source>
</evidence>
<comment type="caution">
    <text evidence="2">The sequence shown here is derived from an EMBL/GenBank/DDBJ whole genome shotgun (WGS) entry which is preliminary data.</text>
</comment>
<proteinExistence type="predicted"/>
<organism evidence="2 3">
    <name type="scientific">Liquidambar formosana</name>
    <name type="common">Formosan gum</name>
    <dbReference type="NCBI Taxonomy" id="63359"/>
    <lineage>
        <taxon>Eukaryota</taxon>
        <taxon>Viridiplantae</taxon>
        <taxon>Streptophyta</taxon>
        <taxon>Embryophyta</taxon>
        <taxon>Tracheophyta</taxon>
        <taxon>Spermatophyta</taxon>
        <taxon>Magnoliopsida</taxon>
        <taxon>eudicotyledons</taxon>
        <taxon>Gunneridae</taxon>
        <taxon>Pentapetalae</taxon>
        <taxon>Saxifragales</taxon>
        <taxon>Altingiaceae</taxon>
        <taxon>Liquidambar</taxon>
    </lineage>
</organism>
<gene>
    <name evidence="2" type="ORF">L1049_020013</name>
</gene>
<accession>A0AAP0X3C5</accession>
<dbReference type="EMBL" id="JBBPBK010000001">
    <property type="protein sequence ID" value="KAK9292059.1"/>
    <property type="molecule type" value="Genomic_DNA"/>
</dbReference>
<dbReference type="Proteomes" id="UP001415857">
    <property type="component" value="Unassembled WGS sequence"/>
</dbReference>
<feature type="signal peptide" evidence="1">
    <location>
        <begin position="1"/>
        <end position="16"/>
    </location>
</feature>
<keyword evidence="1" id="KW-0732">Signal</keyword>
<dbReference type="AlphaFoldDB" id="A0AAP0X3C5"/>
<evidence type="ECO:0000313" key="2">
    <source>
        <dbReference type="EMBL" id="KAK9292059.1"/>
    </source>
</evidence>
<feature type="chain" id="PRO_5042876782" evidence="1">
    <location>
        <begin position="17"/>
        <end position="92"/>
    </location>
</feature>
<name>A0AAP0X3C5_LIQFO</name>
<reference evidence="2 3" key="1">
    <citation type="journal article" date="2024" name="Plant J.">
        <title>Genome sequences and population genomics reveal climatic adaptation and genomic divergence between two closely related sweetgum species.</title>
        <authorList>
            <person name="Xu W.Q."/>
            <person name="Ren C.Q."/>
            <person name="Zhang X.Y."/>
            <person name="Comes H.P."/>
            <person name="Liu X.H."/>
            <person name="Li Y.G."/>
            <person name="Kettle C.J."/>
            <person name="Jalonen R."/>
            <person name="Gaisberger H."/>
            <person name="Ma Y.Z."/>
            <person name="Qiu Y.X."/>
        </authorList>
    </citation>
    <scope>NUCLEOTIDE SEQUENCE [LARGE SCALE GENOMIC DNA]</scope>
    <source>
        <strain evidence="2">Hangzhou</strain>
    </source>
</reference>